<dbReference type="InterPro" id="IPR006311">
    <property type="entry name" value="TAT_signal"/>
</dbReference>
<dbReference type="PANTHER" id="PTHR43649:SF12">
    <property type="entry name" value="DIACETYLCHITOBIOSE BINDING PROTEIN DASA"/>
    <property type="match status" value="1"/>
</dbReference>
<evidence type="ECO:0000313" key="2">
    <source>
        <dbReference type="Proteomes" id="UP000188235"/>
    </source>
</evidence>
<dbReference type="AlphaFoldDB" id="A0A1Q2CXD3"/>
<reference evidence="1 2" key="1">
    <citation type="journal article" date="2008" name="Int. J. Syst. Evol. Microbiol.">
        <title>Tessaracoccus flavescens sp. nov., isolated from marine sediment.</title>
        <authorList>
            <person name="Lee D.W."/>
            <person name="Lee S.D."/>
        </authorList>
    </citation>
    <scope>NUCLEOTIDE SEQUENCE [LARGE SCALE GENOMIC DNA]</scope>
    <source>
        <strain evidence="1 2">SST-39T</strain>
    </source>
</reference>
<organism evidence="1 2">
    <name type="scientific">Tessaracoccus flavescens</name>
    <dbReference type="NCBI Taxonomy" id="399497"/>
    <lineage>
        <taxon>Bacteria</taxon>
        <taxon>Bacillati</taxon>
        <taxon>Actinomycetota</taxon>
        <taxon>Actinomycetes</taxon>
        <taxon>Propionibacteriales</taxon>
        <taxon>Propionibacteriaceae</taxon>
        <taxon>Tessaracoccus</taxon>
    </lineage>
</organism>
<evidence type="ECO:0000313" key="1">
    <source>
        <dbReference type="EMBL" id="AQP50786.1"/>
    </source>
</evidence>
<dbReference type="PROSITE" id="PS51318">
    <property type="entry name" value="TAT"/>
    <property type="match status" value="1"/>
</dbReference>
<evidence type="ECO:0008006" key="3">
    <source>
        <dbReference type="Google" id="ProtNLM"/>
    </source>
</evidence>
<dbReference type="InterPro" id="IPR050490">
    <property type="entry name" value="Bact_solute-bd_prot1"/>
</dbReference>
<sequence>MTEHILPKAAVSRRSLLTGGLGVTAMVGLSACGSGSSNTPTAGAPTGGGYVPGSAQLKVELGKELTGVLYPDGYVGPRARAAEKFADGQTTYRVVTRSFVGQDVAGDNTFSKHLENATGVKVKYEIVPAGDDGAPKLNAMMSSGDLPDAFMTGAPWMGGFTRSQLWTYGQQGMFIALDELIDQYAPELVNLFSQFPELRKVMTAPDGKMYAFPSINQCYHCSSSGQRTWIHTPSAEAVGATGESASTLEEFEALLREFKAMGMIPMSGYIEFPPMSLIEAAYLNVGDDRLRRKDGQISYTPIEEGWREAMITTNRLVKEGLLDPNGFSQTIDQFKRLAMDPAGTRVAVLPGQSQGEFAEINFSDPNARFREFQPLKPFTGPDGDAHVAWGYNPGHNVGLVLTSKTRNPEELIRWADYQTGLVSTLSMRLGELDEHWGWAVEGDTGIDDRQAVYKKTGTPSDENDAWWEMGPYNLVMDVRHGESVDDNTSIEPNLYRAGKMYEPFAAPEEEYFLEPFFTIEQAAQVGELKVNLDNAFKQGRANLALGNADPANDKDWENYVNSLKGAGLDRYLEILKAADDATNG</sequence>
<dbReference type="STRING" id="399497.BW733_08040"/>
<dbReference type="PANTHER" id="PTHR43649">
    <property type="entry name" value="ARABINOSE-BINDING PROTEIN-RELATED"/>
    <property type="match status" value="1"/>
</dbReference>
<name>A0A1Q2CXD3_9ACTN</name>
<dbReference type="InterPro" id="IPR006059">
    <property type="entry name" value="SBP"/>
</dbReference>
<dbReference type="RefSeq" id="WP_161490177.1">
    <property type="nucleotide sequence ID" value="NZ_CP019607.1"/>
</dbReference>
<dbReference type="KEGG" id="tfa:BW733_08040"/>
<dbReference type="EMBL" id="CP019607">
    <property type="protein sequence ID" value="AQP50786.1"/>
    <property type="molecule type" value="Genomic_DNA"/>
</dbReference>
<dbReference type="Gene3D" id="3.40.190.10">
    <property type="entry name" value="Periplasmic binding protein-like II"/>
    <property type="match status" value="2"/>
</dbReference>
<dbReference type="SUPFAM" id="SSF53850">
    <property type="entry name" value="Periplasmic binding protein-like II"/>
    <property type="match status" value="1"/>
</dbReference>
<proteinExistence type="predicted"/>
<accession>A0A1Q2CXD3</accession>
<protein>
    <recommendedName>
        <fullName evidence="3">ABC transporter substrate-binding protein</fullName>
    </recommendedName>
</protein>
<dbReference type="Pfam" id="PF01547">
    <property type="entry name" value="SBP_bac_1"/>
    <property type="match status" value="1"/>
</dbReference>
<gene>
    <name evidence="1" type="ORF">BW733_08040</name>
</gene>
<keyword evidence="2" id="KW-1185">Reference proteome</keyword>
<dbReference type="Proteomes" id="UP000188235">
    <property type="component" value="Chromosome"/>
</dbReference>